<name>A0A6B0S8J0_9CETA</name>
<comment type="subcellular location">
    <subcellularLocation>
        <location evidence="1">Cytoplasm</location>
    </subcellularLocation>
</comment>
<keyword evidence="3" id="KW-0479">Metal-binding</keyword>
<evidence type="ECO:0000259" key="9">
    <source>
        <dbReference type="PROSITE" id="PS50089"/>
    </source>
</evidence>
<keyword evidence="2" id="KW-0963">Cytoplasm</keyword>
<dbReference type="Gene3D" id="3.30.40.10">
    <property type="entry name" value="Zinc/RING finger domain, C3HC4 (zinc finger)"/>
    <property type="match status" value="3"/>
</dbReference>
<gene>
    <name evidence="11" type="ORF">E5288_WYG004454</name>
</gene>
<evidence type="ECO:0000313" key="11">
    <source>
        <dbReference type="EMBL" id="MXQ97865.1"/>
    </source>
</evidence>
<evidence type="ECO:0000256" key="8">
    <source>
        <dbReference type="SAM" id="Coils"/>
    </source>
</evidence>
<dbReference type="PANTHER" id="PTHR24103">
    <property type="entry name" value="E3 UBIQUITIN-PROTEIN LIGASE TRIM"/>
    <property type="match status" value="1"/>
</dbReference>
<dbReference type="SMART" id="SM00336">
    <property type="entry name" value="BBOX"/>
    <property type="match status" value="3"/>
</dbReference>
<evidence type="ECO:0000313" key="12">
    <source>
        <dbReference type="Proteomes" id="UP000322234"/>
    </source>
</evidence>
<dbReference type="Pfam" id="PF13445">
    <property type="entry name" value="zf-RING_UBOX"/>
    <property type="match status" value="3"/>
</dbReference>
<organism evidence="11 12">
    <name type="scientific">Bos mutus</name>
    <name type="common">wild yak</name>
    <dbReference type="NCBI Taxonomy" id="72004"/>
    <lineage>
        <taxon>Eukaryota</taxon>
        <taxon>Metazoa</taxon>
        <taxon>Chordata</taxon>
        <taxon>Craniata</taxon>
        <taxon>Vertebrata</taxon>
        <taxon>Euteleostomi</taxon>
        <taxon>Mammalia</taxon>
        <taxon>Eutheria</taxon>
        <taxon>Laurasiatheria</taxon>
        <taxon>Artiodactyla</taxon>
        <taxon>Ruminantia</taxon>
        <taxon>Pecora</taxon>
        <taxon>Bovidae</taxon>
        <taxon>Bovinae</taxon>
        <taxon>Bos</taxon>
    </lineage>
</organism>
<keyword evidence="12" id="KW-1185">Reference proteome</keyword>
<dbReference type="CDD" id="cd16591">
    <property type="entry name" value="RING-HC_TRIM5-like_C-IV"/>
    <property type="match status" value="3"/>
</dbReference>
<dbReference type="InterPro" id="IPR013083">
    <property type="entry name" value="Znf_RING/FYVE/PHD"/>
</dbReference>
<evidence type="ECO:0000256" key="4">
    <source>
        <dbReference type="ARBA" id="ARBA00022771"/>
    </source>
</evidence>
<dbReference type="PROSITE" id="PS50119">
    <property type="entry name" value="ZF_BBOX"/>
    <property type="match status" value="3"/>
</dbReference>
<dbReference type="AlphaFoldDB" id="A0A6B0S8J0"/>
<feature type="coiled-coil region" evidence="8">
    <location>
        <begin position="790"/>
        <end position="820"/>
    </location>
</feature>
<evidence type="ECO:0000256" key="7">
    <source>
        <dbReference type="PROSITE-ProRule" id="PRU00024"/>
    </source>
</evidence>
<feature type="domain" description="RING-type" evidence="9">
    <location>
        <begin position="339"/>
        <end position="384"/>
    </location>
</feature>
<dbReference type="PROSITE" id="PS50089">
    <property type="entry name" value="ZF_RING_2"/>
    <property type="match status" value="3"/>
</dbReference>
<dbReference type="CDD" id="cd19761">
    <property type="entry name" value="Bbox2_TRIM5-like"/>
    <property type="match status" value="3"/>
</dbReference>
<dbReference type="SUPFAM" id="SSF57850">
    <property type="entry name" value="RING/U-box"/>
    <property type="match status" value="3"/>
</dbReference>
<evidence type="ECO:0000256" key="6">
    <source>
        <dbReference type="ARBA" id="ARBA00023054"/>
    </source>
</evidence>
<sequence length="1010" mass="117167">MASGIVVNLQQEVTCPICLELLTEPLSLDCGHSFCQACITANNMVSMNDQDEDRRCPVCRISYEPGNLRPNRHVANIVQRLREVKLSPEVEQERNLCLHHGEKLMLFCEEDREVICWLCARSQEHHGHHTFLMEDVAQDYQKKLQEALENLREKQLEAEELEVKVRADTAAWKDQIQRERQNVKAVFQKLKKNLKYEEVKELQKLKGKEKVGLRNLADSEHVLIQQSQLVRNLISDVEHRLKGSTMEMLQSIFSFPRSETLTLKKPRTLPKGQRRMCSALDLTDIQRVYNGEECYLTEPVDEGSHLRCGASFAGTKKQDAAAAAMASGILMNIQEEVTCPICLELLTEPLSLDCGHTFCQACITANNKESIIGQEGKRSCPVCRVSFEPGNLRPNRHVANIVQRLREVKVSPEVEQERNLCAHHGEKLQLFCEQDGKVICWLCERSQEHRGHNTFLMEDIAPEYQKKLQSCLQRLKGKKQEAEDLEIKVREEMSTWKIQIENEIQNVQGKFTQLRQILDSEEMKELRKLKDELGVILKELAESENDLVQEKLLVSNLISDVEHHLQGSTMELLQWFKGKKKITFVSIKFVFPRSETLALKKPKSFPKEQRRVFRVPDLRQTLHVFNELTDVQRYWGISEKENPQKSGRVGAVKHLSWLQELWVNLQQEVTCSICLELLTEPLSLDCGHSFCQACITANNMVSMNDQDEDRKCPVCRISYEPGNLQPNRHVANIVQRLREVKLSPEVEQERNLCLRHGEKLMLFCEEDREVICWLCARSQEHHGHHTFLMEEVAQDYQKKLQEALEKLREKQLEAEELEVTVRADIAAWKDQIQHERQNVKVVFQKLTKNLKDEEVKELQKLKRKEEDSEHVLIQQSQLVRNLISDVEHHLKGSTMEMLQSVVWGSIFSFPRSETLTLKKPRTLPKGQRRMCSALDLTDVQRDLAISEDQKQLRYVSDLEPNNIYTNDDFEDYGVMGSPVITSQKYHWEKMCQKNLPGSWEYMVENSMDIR</sequence>
<keyword evidence="6 8" id="KW-0175">Coiled coil</keyword>
<dbReference type="InterPro" id="IPR000315">
    <property type="entry name" value="Znf_B-box"/>
</dbReference>
<keyword evidence="5" id="KW-0862">Zinc</keyword>
<dbReference type="InterPro" id="IPR050143">
    <property type="entry name" value="TRIM/RBCC"/>
</dbReference>
<evidence type="ECO:0000256" key="5">
    <source>
        <dbReference type="ARBA" id="ARBA00022833"/>
    </source>
</evidence>
<feature type="domain" description="RING-type" evidence="9">
    <location>
        <begin position="671"/>
        <end position="716"/>
    </location>
</feature>
<feature type="domain" description="RING-type" evidence="9">
    <location>
        <begin position="15"/>
        <end position="60"/>
    </location>
</feature>
<proteinExistence type="predicted"/>
<dbReference type="InterPro" id="IPR027370">
    <property type="entry name" value="Znf-RING_euk"/>
</dbReference>
<dbReference type="FunFam" id="3.30.40.10:FF:000144">
    <property type="entry name" value="Tripartite motif-containing 5 (Predicted)"/>
    <property type="match status" value="3"/>
</dbReference>
<dbReference type="SUPFAM" id="SSF57845">
    <property type="entry name" value="B-box zinc-binding domain"/>
    <property type="match status" value="3"/>
</dbReference>
<feature type="coiled-coil region" evidence="8">
    <location>
        <begin position="134"/>
        <end position="193"/>
    </location>
</feature>
<protein>
    <recommendedName>
        <fullName evidence="13">Tripartite motif-containing protein 5</fullName>
    </recommendedName>
</protein>
<accession>A0A6B0S8J0</accession>
<dbReference type="Gene3D" id="3.30.160.60">
    <property type="entry name" value="Classic Zinc Finger"/>
    <property type="match status" value="3"/>
</dbReference>
<dbReference type="InterPro" id="IPR017907">
    <property type="entry name" value="Znf_RING_CS"/>
</dbReference>
<dbReference type="Pfam" id="PF00643">
    <property type="entry name" value="zf-B_box"/>
    <property type="match status" value="3"/>
</dbReference>
<keyword evidence="4 7" id="KW-0863">Zinc-finger</keyword>
<evidence type="ECO:0000256" key="1">
    <source>
        <dbReference type="ARBA" id="ARBA00004496"/>
    </source>
</evidence>
<dbReference type="GO" id="GO:0008270">
    <property type="term" value="F:zinc ion binding"/>
    <property type="evidence" value="ECO:0007669"/>
    <property type="project" value="UniProtKB-KW"/>
</dbReference>
<feature type="domain" description="B box-type" evidence="10">
    <location>
        <begin position="748"/>
        <end position="790"/>
    </location>
</feature>
<dbReference type="EMBL" id="VBQZ03000205">
    <property type="protein sequence ID" value="MXQ97865.1"/>
    <property type="molecule type" value="Genomic_DNA"/>
</dbReference>
<feature type="domain" description="B box-type" evidence="10">
    <location>
        <begin position="416"/>
        <end position="463"/>
    </location>
</feature>
<dbReference type="FunFam" id="3.30.160.60:FF:000386">
    <property type="entry name" value="Tripartite motif-containing 5 (Predicted)"/>
    <property type="match status" value="1"/>
</dbReference>
<reference evidence="11" key="1">
    <citation type="submission" date="2019-10" db="EMBL/GenBank/DDBJ databases">
        <title>The sequence and de novo assembly of the wild yak genome.</title>
        <authorList>
            <person name="Liu Y."/>
        </authorList>
    </citation>
    <scope>NUCLEOTIDE SEQUENCE [LARGE SCALE GENOMIC DNA]</scope>
    <source>
        <strain evidence="11">WY2019</strain>
    </source>
</reference>
<dbReference type="Proteomes" id="UP000322234">
    <property type="component" value="Unassembled WGS sequence"/>
</dbReference>
<dbReference type="InterPro" id="IPR001841">
    <property type="entry name" value="Znf_RING"/>
</dbReference>
<evidence type="ECO:0000259" key="10">
    <source>
        <dbReference type="PROSITE" id="PS50119"/>
    </source>
</evidence>
<evidence type="ECO:0008006" key="13">
    <source>
        <dbReference type="Google" id="ProtNLM"/>
    </source>
</evidence>
<evidence type="ECO:0000256" key="3">
    <source>
        <dbReference type="ARBA" id="ARBA00022723"/>
    </source>
</evidence>
<feature type="domain" description="B box-type" evidence="10">
    <location>
        <begin position="92"/>
        <end position="134"/>
    </location>
</feature>
<dbReference type="SMART" id="SM00184">
    <property type="entry name" value="RING"/>
    <property type="match status" value="3"/>
</dbReference>
<evidence type="ECO:0000256" key="2">
    <source>
        <dbReference type="ARBA" id="ARBA00022490"/>
    </source>
</evidence>
<feature type="coiled-coil region" evidence="8">
    <location>
        <begin position="465"/>
        <end position="495"/>
    </location>
</feature>
<dbReference type="PROSITE" id="PS00518">
    <property type="entry name" value="ZF_RING_1"/>
    <property type="match status" value="3"/>
</dbReference>
<comment type="caution">
    <text evidence="11">The sequence shown here is derived from an EMBL/GenBank/DDBJ whole genome shotgun (WGS) entry which is preliminary data.</text>
</comment>
<dbReference type="GO" id="GO:0005737">
    <property type="term" value="C:cytoplasm"/>
    <property type="evidence" value="ECO:0007669"/>
    <property type="project" value="UniProtKB-SubCell"/>
</dbReference>